<feature type="transmembrane region" description="Helical" evidence="1">
    <location>
        <begin position="53"/>
        <end position="74"/>
    </location>
</feature>
<feature type="transmembrane region" description="Helical" evidence="1">
    <location>
        <begin position="21"/>
        <end position="47"/>
    </location>
</feature>
<keyword evidence="1" id="KW-0812">Transmembrane</keyword>
<dbReference type="EMBL" id="JBHRVU010000005">
    <property type="protein sequence ID" value="MFC3443674.1"/>
    <property type="molecule type" value="Genomic_DNA"/>
</dbReference>
<dbReference type="Proteomes" id="UP001595681">
    <property type="component" value="Unassembled WGS sequence"/>
</dbReference>
<reference evidence="3" key="1">
    <citation type="journal article" date="2019" name="Int. J. Syst. Evol. Microbiol.">
        <title>The Global Catalogue of Microorganisms (GCM) 10K type strain sequencing project: providing services to taxonomists for standard genome sequencing and annotation.</title>
        <authorList>
            <consortium name="The Broad Institute Genomics Platform"/>
            <consortium name="The Broad Institute Genome Sequencing Center for Infectious Disease"/>
            <person name="Wu L."/>
            <person name="Ma J."/>
        </authorList>
    </citation>
    <scope>NUCLEOTIDE SEQUENCE [LARGE SCALE GENOMIC DNA]</scope>
    <source>
        <strain evidence="3">CCM 7491</strain>
    </source>
</reference>
<dbReference type="RefSeq" id="WP_380798520.1">
    <property type="nucleotide sequence ID" value="NZ_JBHRVU010000005.1"/>
</dbReference>
<feature type="transmembrane region" description="Helical" evidence="1">
    <location>
        <begin position="81"/>
        <end position="99"/>
    </location>
</feature>
<evidence type="ECO:0000313" key="3">
    <source>
        <dbReference type="Proteomes" id="UP001595681"/>
    </source>
</evidence>
<gene>
    <name evidence="2" type="ORF">ACFOKF_21175</name>
</gene>
<proteinExistence type="predicted"/>
<protein>
    <submittedName>
        <fullName evidence="2">DUF3649 domain-containing protein</fullName>
    </submittedName>
</protein>
<evidence type="ECO:0000313" key="2">
    <source>
        <dbReference type="EMBL" id="MFC3443674.1"/>
    </source>
</evidence>
<sequence>MKAVLHMIRTLPVDWPLLSRIMAAVIGGYVLASALALLATLALPWLGVSTADALHAATMASFLLYAAIIMAVFHASSATRAWLGLVAVAAPAGLILWIVQPGAAS</sequence>
<keyword evidence="3" id="KW-1185">Reference proteome</keyword>
<dbReference type="Pfam" id="PF12365">
    <property type="entry name" value="DUF3649"/>
    <property type="match status" value="1"/>
</dbReference>
<organism evidence="2 3">
    <name type="scientific">Sphingobium rhizovicinum</name>
    <dbReference type="NCBI Taxonomy" id="432308"/>
    <lineage>
        <taxon>Bacteria</taxon>
        <taxon>Pseudomonadati</taxon>
        <taxon>Pseudomonadota</taxon>
        <taxon>Alphaproteobacteria</taxon>
        <taxon>Sphingomonadales</taxon>
        <taxon>Sphingomonadaceae</taxon>
        <taxon>Sphingobium</taxon>
    </lineage>
</organism>
<dbReference type="InterPro" id="IPR022109">
    <property type="entry name" value="DUF3649"/>
</dbReference>
<evidence type="ECO:0000256" key="1">
    <source>
        <dbReference type="SAM" id="Phobius"/>
    </source>
</evidence>
<keyword evidence="1" id="KW-0472">Membrane</keyword>
<comment type="caution">
    <text evidence="2">The sequence shown here is derived from an EMBL/GenBank/DDBJ whole genome shotgun (WGS) entry which is preliminary data.</text>
</comment>
<accession>A0ABV7NJJ6</accession>
<keyword evidence="1" id="KW-1133">Transmembrane helix</keyword>
<name>A0ABV7NJJ6_9SPHN</name>